<dbReference type="AlphaFoldDB" id="A0A917JIT0"/>
<evidence type="ECO:0000256" key="1">
    <source>
        <dbReference type="ARBA" id="ARBA00001946"/>
    </source>
</evidence>
<reference evidence="13" key="1">
    <citation type="journal article" date="2014" name="Int. J. Syst. Evol. Microbiol.">
        <title>Complete genome sequence of Corynebacterium casei LMG S-19264T (=DSM 44701T), isolated from a smear-ripened cheese.</title>
        <authorList>
            <consortium name="US DOE Joint Genome Institute (JGI-PGF)"/>
            <person name="Walter F."/>
            <person name="Albersmeier A."/>
            <person name="Kalinowski J."/>
            <person name="Ruckert C."/>
        </authorList>
    </citation>
    <scope>NUCLEOTIDE SEQUENCE</scope>
    <source>
        <strain evidence="13">JCM 30804</strain>
    </source>
</reference>
<feature type="domain" description="Nucleotidyl transferase" evidence="12">
    <location>
        <begin position="2"/>
        <end position="222"/>
    </location>
</feature>
<accession>A0A917JIT0</accession>
<comment type="pathway">
    <text evidence="3">Bacterial outer membrane biogenesis; LPS O-antigen biosynthesis.</text>
</comment>
<dbReference type="EC" id="2.7.7.24" evidence="5 11"/>
<dbReference type="PANTHER" id="PTHR43532:SF1">
    <property type="entry name" value="GLUCOSE-1-PHOSPHATE THYMIDYLYLTRANSFERASE 1"/>
    <property type="match status" value="1"/>
</dbReference>
<dbReference type="EMBL" id="BMPZ01000001">
    <property type="protein sequence ID" value="GGI67252.1"/>
    <property type="molecule type" value="Genomic_DNA"/>
</dbReference>
<comment type="similarity">
    <text evidence="4 11">Belongs to the glucose-1-phosphate thymidylyltransferase family.</text>
</comment>
<name>A0A917JIT0_9GAMM</name>
<comment type="caution">
    <text evidence="13">The sequence shown here is derived from an EMBL/GenBank/DDBJ whole genome shotgun (WGS) entry which is preliminary data.</text>
</comment>
<comment type="pathway">
    <text evidence="2">Carbohydrate biosynthesis; dTDP-L-rhamnose biosynthesis.</text>
</comment>
<evidence type="ECO:0000313" key="14">
    <source>
        <dbReference type="Proteomes" id="UP000613743"/>
    </source>
</evidence>
<dbReference type="NCBIfam" id="TIGR01207">
    <property type="entry name" value="rmlA"/>
    <property type="match status" value="1"/>
</dbReference>
<organism evidence="13 14">
    <name type="scientific">Shewanella gelidii</name>
    <dbReference type="NCBI Taxonomy" id="1642821"/>
    <lineage>
        <taxon>Bacteria</taxon>
        <taxon>Pseudomonadati</taxon>
        <taxon>Pseudomonadota</taxon>
        <taxon>Gammaproteobacteria</taxon>
        <taxon>Alteromonadales</taxon>
        <taxon>Shewanellaceae</taxon>
        <taxon>Shewanella</taxon>
    </lineage>
</organism>
<evidence type="ECO:0000256" key="9">
    <source>
        <dbReference type="ARBA" id="ARBA00022842"/>
    </source>
</evidence>
<evidence type="ECO:0000256" key="6">
    <source>
        <dbReference type="ARBA" id="ARBA00022679"/>
    </source>
</evidence>
<dbReference type="Proteomes" id="UP000613743">
    <property type="component" value="Unassembled WGS sequence"/>
</dbReference>
<evidence type="ECO:0000256" key="2">
    <source>
        <dbReference type="ARBA" id="ARBA00004781"/>
    </source>
</evidence>
<dbReference type="Pfam" id="PF00483">
    <property type="entry name" value="NTP_transferase"/>
    <property type="match status" value="1"/>
</dbReference>
<gene>
    <name evidence="13" type="primary">rfbA</name>
    <name evidence="13" type="ORF">GCM10009332_00420</name>
</gene>
<keyword evidence="14" id="KW-1185">Reference proteome</keyword>
<dbReference type="GO" id="GO:0046872">
    <property type="term" value="F:metal ion binding"/>
    <property type="evidence" value="ECO:0007669"/>
    <property type="project" value="UniProtKB-KW"/>
</dbReference>
<dbReference type="SUPFAM" id="SSF53448">
    <property type="entry name" value="Nucleotide-diphospho-sugar transferases"/>
    <property type="match status" value="1"/>
</dbReference>
<evidence type="ECO:0000256" key="10">
    <source>
        <dbReference type="ARBA" id="ARBA00049336"/>
    </source>
</evidence>
<evidence type="ECO:0000256" key="5">
    <source>
        <dbReference type="ARBA" id="ARBA00012461"/>
    </source>
</evidence>
<dbReference type="InterPro" id="IPR029044">
    <property type="entry name" value="Nucleotide-diphossugar_trans"/>
</dbReference>
<keyword evidence="9 11" id="KW-0460">Magnesium</keyword>
<evidence type="ECO:0000256" key="4">
    <source>
        <dbReference type="ARBA" id="ARBA00010480"/>
    </source>
</evidence>
<keyword evidence="7 11" id="KW-0548">Nucleotidyltransferase</keyword>
<comment type="function">
    <text evidence="11">Catalyzes the formation of dTDP-glucose, from dTTP and glucose 1-phosphate, as well as its pyrophosphorolysis.</text>
</comment>
<dbReference type="PANTHER" id="PTHR43532">
    <property type="entry name" value="GLUCOSE-1-PHOSPHATE THYMIDYLYLTRANSFERASE"/>
    <property type="match status" value="1"/>
</dbReference>
<comment type="cofactor">
    <cofactor evidence="1">
        <name>Mg(2+)</name>
        <dbReference type="ChEBI" id="CHEBI:18420"/>
    </cofactor>
</comment>
<reference evidence="13" key="2">
    <citation type="submission" date="2020-09" db="EMBL/GenBank/DDBJ databases">
        <authorList>
            <person name="Sun Q."/>
            <person name="Ohkuma M."/>
        </authorList>
    </citation>
    <scope>NUCLEOTIDE SEQUENCE</scope>
    <source>
        <strain evidence="13">JCM 30804</strain>
    </source>
</reference>
<keyword evidence="8 11" id="KW-0479">Metal-binding</keyword>
<dbReference type="FunFam" id="3.90.550.10:FF:000023">
    <property type="entry name" value="Glucose-1-phosphate thymidylyltransferase"/>
    <property type="match status" value="1"/>
</dbReference>
<evidence type="ECO:0000313" key="13">
    <source>
        <dbReference type="EMBL" id="GGI67252.1"/>
    </source>
</evidence>
<dbReference type="InterPro" id="IPR005835">
    <property type="entry name" value="NTP_transferase_dom"/>
</dbReference>
<sequence>MTLNVSKQLLPIYDKPMIYYPLATLMQAGIQHILIICTARDLPLFQTLLGRGQQWGIHLEYAIQEQANGIAESLLIAEDFLAGHGCALVLGDNLFYGENLAQIWLDAASQHVGAHVFAYHVANPQDYGVVSLNQQGVVISIQEKPKAPKSQYAMPGLYFFDSQAVEYAKGIQPSSRGELEIVDVITQYMNTNQLTVSTLGRGVAWLDTGTPDALSEATQFVAAIEKRQGLKINCPEEVAFRQGWIDGSQLMKLAKPLLNSGYGEYLESLVRKQRRL</sequence>
<keyword evidence="6 11" id="KW-0808">Transferase</keyword>
<evidence type="ECO:0000256" key="8">
    <source>
        <dbReference type="ARBA" id="ARBA00022723"/>
    </source>
</evidence>
<evidence type="ECO:0000256" key="3">
    <source>
        <dbReference type="ARBA" id="ARBA00005125"/>
    </source>
</evidence>
<dbReference type="GO" id="GO:0008879">
    <property type="term" value="F:glucose-1-phosphate thymidylyltransferase activity"/>
    <property type="evidence" value="ECO:0007669"/>
    <property type="project" value="UniProtKB-EC"/>
</dbReference>
<evidence type="ECO:0000259" key="12">
    <source>
        <dbReference type="Pfam" id="PF00483"/>
    </source>
</evidence>
<comment type="catalytic activity">
    <reaction evidence="10 11">
        <text>dTTP + alpha-D-glucose 1-phosphate + H(+) = dTDP-alpha-D-glucose + diphosphate</text>
        <dbReference type="Rhea" id="RHEA:15225"/>
        <dbReference type="ChEBI" id="CHEBI:15378"/>
        <dbReference type="ChEBI" id="CHEBI:33019"/>
        <dbReference type="ChEBI" id="CHEBI:37568"/>
        <dbReference type="ChEBI" id="CHEBI:57477"/>
        <dbReference type="ChEBI" id="CHEBI:58601"/>
        <dbReference type="EC" id="2.7.7.24"/>
    </reaction>
</comment>
<protein>
    <recommendedName>
        <fullName evidence="5 11">Glucose-1-phosphate thymidylyltransferase</fullName>
        <ecNumber evidence="5 11">2.7.7.24</ecNumber>
    </recommendedName>
</protein>
<evidence type="ECO:0000256" key="7">
    <source>
        <dbReference type="ARBA" id="ARBA00022695"/>
    </source>
</evidence>
<proteinExistence type="inferred from homology"/>
<dbReference type="Gene3D" id="3.90.550.10">
    <property type="entry name" value="Spore Coat Polysaccharide Biosynthesis Protein SpsA, Chain A"/>
    <property type="match status" value="1"/>
</dbReference>
<dbReference type="InterPro" id="IPR005907">
    <property type="entry name" value="G1P_thy_trans_s"/>
</dbReference>
<evidence type="ECO:0000256" key="11">
    <source>
        <dbReference type="RuleBase" id="RU003706"/>
    </source>
</evidence>